<protein>
    <submittedName>
        <fullName evidence="1">Uncharacterized protein</fullName>
    </submittedName>
</protein>
<comment type="caution">
    <text evidence="1">The sequence shown here is derived from an EMBL/GenBank/DDBJ whole genome shotgun (WGS) entry which is preliminary data.</text>
</comment>
<feature type="non-terminal residue" evidence="1">
    <location>
        <position position="1"/>
    </location>
</feature>
<keyword evidence="3" id="KW-1185">Reference proteome</keyword>
<evidence type="ECO:0000313" key="2">
    <source>
        <dbReference type="EMBL" id="CAF3903960.1"/>
    </source>
</evidence>
<name>A0A814RXF5_9BILA</name>
<sequence>MREKRSGCGILKVTAFAAFPVRDYMKTYKYQYDYQQKFALIPVTLRPSMAFELQLAVVPPSTAPVQLHHGSNTPSMYDDLNIVHRHLDLLDQREAMRAYQSVSNRSMWKSEL</sequence>
<accession>A0A814RXF5</accession>
<dbReference type="Proteomes" id="UP000681722">
    <property type="component" value="Unassembled WGS sequence"/>
</dbReference>
<dbReference type="EMBL" id="CAJNOQ010006583">
    <property type="protein sequence ID" value="CAF1140260.1"/>
    <property type="molecule type" value="Genomic_DNA"/>
</dbReference>
<gene>
    <name evidence="1" type="ORF">GPM918_LOCUS20647</name>
    <name evidence="2" type="ORF">SRO942_LOCUS20644</name>
</gene>
<evidence type="ECO:0000313" key="1">
    <source>
        <dbReference type="EMBL" id="CAF1140260.1"/>
    </source>
</evidence>
<dbReference type="AlphaFoldDB" id="A0A814RXF5"/>
<evidence type="ECO:0000313" key="3">
    <source>
        <dbReference type="Proteomes" id="UP000663829"/>
    </source>
</evidence>
<proteinExistence type="predicted"/>
<organism evidence="1 3">
    <name type="scientific">Didymodactylos carnosus</name>
    <dbReference type="NCBI Taxonomy" id="1234261"/>
    <lineage>
        <taxon>Eukaryota</taxon>
        <taxon>Metazoa</taxon>
        <taxon>Spiralia</taxon>
        <taxon>Gnathifera</taxon>
        <taxon>Rotifera</taxon>
        <taxon>Eurotatoria</taxon>
        <taxon>Bdelloidea</taxon>
        <taxon>Philodinida</taxon>
        <taxon>Philodinidae</taxon>
        <taxon>Didymodactylos</taxon>
    </lineage>
</organism>
<reference evidence="1" key="1">
    <citation type="submission" date="2021-02" db="EMBL/GenBank/DDBJ databases">
        <authorList>
            <person name="Nowell W R."/>
        </authorList>
    </citation>
    <scope>NUCLEOTIDE SEQUENCE</scope>
</reference>
<dbReference type="EMBL" id="CAJOBC010006583">
    <property type="protein sequence ID" value="CAF3903960.1"/>
    <property type="molecule type" value="Genomic_DNA"/>
</dbReference>
<dbReference type="Proteomes" id="UP000663829">
    <property type="component" value="Unassembled WGS sequence"/>
</dbReference>